<keyword evidence="2" id="KW-1185">Reference proteome</keyword>
<protein>
    <recommendedName>
        <fullName evidence="3">Peptidyl-prolyl cis-trans isomerase, EpsD family</fullName>
    </recommendedName>
</protein>
<dbReference type="EMBL" id="SRXT01000004">
    <property type="protein sequence ID" value="TGX53516.1"/>
    <property type="molecule type" value="Genomic_DNA"/>
</dbReference>
<dbReference type="OrthoDB" id="8204527at2"/>
<organism evidence="1 2">
    <name type="scientific">Sphingomonas gei</name>
    <dbReference type="NCBI Taxonomy" id="1395960"/>
    <lineage>
        <taxon>Bacteria</taxon>
        <taxon>Pseudomonadati</taxon>
        <taxon>Pseudomonadota</taxon>
        <taxon>Alphaproteobacteria</taxon>
        <taxon>Sphingomonadales</taxon>
        <taxon>Sphingomonadaceae</taxon>
        <taxon>Sphingomonas</taxon>
    </lineage>
</organism>
<evidence type="ECO:0000313" key="2">
    <source>
        <dbReference type="Proteomes" id="UP000306147"/>
    </source>
</evidence>
<evidence type="ECO:0008006" key="3">
    <source>
        <dbReference type="Google" id="ProtNLM"/>
    </source>
</evidence>
<dbReference type="SUPFAM" id="SSF109998">
    <property type="entry name" value="Triger factor/SurA peptide-binding domain-like"/>
    <property type="match status" value="1"/>
</dbReference>
<evidence type="ECO:0000313" key="1">
    <source>
        <dbReference type="EMBL" id="TGX53516.1"/>
    </source>
</evidence>
<sequence length="256" mass="27161">MLLLAACDQEPSPKGQVLASVGGDAITKRDLQGELAAAARLGAQGDSPGPALDRLVERELLLRAARARELDLSPEYLAAIRRARADILIDMFNDQMASELPAPSAAEISNFIAGRPWMFAGRQFLTLDEIVPSSVEGVRVVAGAATIDEAAGRLAARKLSFQRRSLRVDSAQLPATEASALLGAGTAPVALAGGTPARLAAVQAREPAAIVGEQANKVADAVIRRERLARRLEAVVAKERRETQIRYREGFGPAAR</sequence>
<dbReference type="Proteomes" id="UP000306147">
    <property type="component" value="Unassembled WGS sequence"/>
</dbReference>
<dbReference type="RefSeq" id="WP_135964022.1">
    <property type="nucleotide sequence ID" value="NZ_SRXT01000004.1"/>
</dbReference>
<name>A0A4S1XF05_9SPHN</name>
<gene>
    <name evidence="1" type="ORF">E5A73_11820</name>
</gene>
<comment type="caution">
    <text evidence="1">The sequence shown here is derived from an EMBL/GenBank/DDBJ whole genome shotgun (WGS) entry which is preliminary data.</text>
</comment>
<dbReference type="InterPro" id="IPR027304">
    <property type="entry name" value="Trigger_fact/SurA_dom_sf"/>
</dbReference>
<dbReference type="AlphaFoldDB" id="A0A4S1XF05"/>
<proteinExistence type="predicted"/>
<reference evidence="1 2" key="1">
    <citation type="submission" date="2019-04" db="EMBL/GenBank/DDBJ databases">
        <title>Sphingomonas psychrotolerans sp. nov., isolated from soil in the Tianshan Mountains, Xinjiang, China.</title>
        <authorList>
            <person name="Luo Y."/>
            <person name="Sheng H."/>
        </authorList>
    </citation>
    <scope>NUCLEOTIDE SEQUENCE [LARGE SCALE GENOMIC DNA]</scope>
    <source>
        <strain evidence="1 2">ZFGT-11</strain>
    </source>
</reference>
<accession>A0A4S1XF05</accession>